<dbReference type="RefSeq" id="WP_036134113.1">
    <property type="nucleotide sequence ID" value="NZ_ANIE01000009.1"/>
</dbReference>
<dbReference type="Proteomes" id="UP000035057">
    <property type="component" value="Unassembled WGS sequence"/>
</dbReference>
<dbReference type="PANTHER" id="PTHR33931">
    <property type="entry name" value="HOLIN-LIKE PROTEIN CIDA-RELATED"/>
    <property type="match status" value="1"/>
</dbReference>
<evidence type="ECO:0000256" key="5">
    <source>
        <dbReference type="ARBA" id="ARBA00023136"/>
    </source>
</evidence>
<dbReference type="STRING" id="1137280.D777_03358"/>
<dbReference type="GO" id="GO:0005886">
    <property type="term" value="C:plasma membrane"/>
    <property type="evidence" value="ECO:0007669"/>
    <property type="project" value="UniProtKB-SubCell"/>
</dbReference>
<keyword evidence="4 6" id="KW-1133">Transmembrane helix</keyword>
<evidence type="ECO:0000256" key="4">
    <source>
        <dbReference type="ARBA" id="ARBA00022989"/>
    </source>
</evidence>
<evidence type="ECO:0000256" key="3">
    <source>
        <dbReference type="ARBA" id="ARBA00022692"/>
    </source>
</evidence>
<evidence type="ECO:0000313" key="7">
    <source>
        <dbReference type="EMBL" id="KEF30182.1"/>
    </source>
</evidence>
<dbReference type="OrthoDB" id="6370997at2"/>
<organism evidence="7 8">
    <name type="scientific">Marinobacter nitratireducens</name>
    <dbReference type="NCBI Taxonomy" id="1137280"/>
    <lineage>
        <taxon>Bacteria</taxon>
        <taxon>Pseudomonadati</taxon>
        <taxon>Pseudomonadota</taxon>
        <taxon>Gammaproteobacteria</taxon>
        <taxon>Pseudomonadales</taxon>
        <taxon>Marinobacteraceae</taxon>
        <taxon>Marinobacter</taxon>
    </lineage>
</organism>
<dbReference type="PATRIC" id="fig|1137280.3.peg.3176"/>
<comment type="caution">
    <text evidence="7">The sequence shown here is derived from an EMBL/GenBank/DDBJ whole genome shotgun (WGS) entry which is preliminary data.</text>
</comment>
<dbReference type="AlphaFoldDB" id="A0A072MYY1"/>
<comment type="subcellular location">
    <subcellularLocation>
        <location evidence="1">Cell membrane</location>
        <topology evidence="1">Multi-pass membrane protein</topology>
    </subcellularLocation>
</comment>
<evidence type="ECO:0000313" key="8">
    <source>
        <dbReference type="Proteomes" id="UP000035057"/>
    </source>
</evidence>
<dbReference type="InterPro" id="IPR005538">
    <property type="entry name" value="LrgA/CidA"/>
</dbReference>
<keyword evidence="2" id="KW-1003">Cell membrane</keyword>
<dbReference type="PANTHER" id="PTHR33931:SF2">
    <property type="entry name" value="HOLIN-LIKE PROTEIN CIDA"/>
    <property type="match status" value="1"/>
</dbReference>
<sequence>MVLLRGFLTLVIFFLLGEAVRVLAGLPISGGVLGMIMVTFTLMVRGRVSDELAAASQGLIAVLVMLISPGVVGVFFIADRFSDHWLTVLVALSVGTMLSVLTTLWVMKKVAGVEGGGDD</sequence>
<accession>A0A072MYY1</accession>
<evidence type="ECO:0000256" key="1">
    <source>
        <dbReference type="ARBA" id="ARBA00004651"/>
    </source>
</evidence>
<gene>
    <name evidence="7" type="ORF">D777_03358</name>
</gene>
<feature type="transmembrane region" description="Helical" evidence="6">
    <location>
        <begin position="58"/>
        <end position="78"/>
    </location>
</feature>
<keyword evidence="8" id="KW-1185">Reference proteome</keyword>
<dbReference type="Pfam" id="PF03788">
    <property type="entry name" value="LrgA"/>
    <property type="match status" value="1"/>
</dbReference>
<evidence type="ECO:0000256" key="2">
    <source>
        <dbReference type="ARBA" id="ARBA00022475"/>
    </source>
</evidence>
<keyword evidence="5 6" id="KW-0472">Membrane</keyword>
<dbReference type="EMBL" id="ANIE01000009">
    <property type="protein sequence ID" value="KEF30182.1"/>
    <property type="molecule type" value="Genomic_DNA"/>
</dbReference>
<name>A0A072MYY1_9GAMM</name>
<proteinExistence type="predicted"/>
<feature type="transmembrane region" description="Helical" evidence="6">
    <location>
        <begin position="84"/>
        <end position="106"/>
    </location>
</feature>
<evidence type="ECO:0000256" key="6">
    <source>
        <dbReference type="SAM" id="Phobius"/>
    </source>
</evidence>
<protein>
    <submittedName>
        <fullName evidence="7">Antiholin-like protein LrgA</fullName>
    </submittedName>
</protein>
<reference evidence="7 8" key="1">
    <citation type="submission" date="2012-12" db="EMBL/GenBank/DDBJ databases">
        <title>Genome assembly of Marinobacter sp. AK21.</title>
        <authorList>
            <person name="Khatri I."/>
            <person name="Kumar R."/>
            <person name="Vaidya B."/>
            <person name="Subramanian S."/>
            <person name="Pinnaka A."/>
        </authorList>
    </citation>
    <scope>NUCLEOTIDE SEQUENCE [LARGE SCALE GENOMIC DNA]</scope>
    <source>
        <strain evidence="7 8">AK21</strain>
    </source>
</reference>
<keyword evidence="3 6" id="KW-0812">Transmembrane</keyword>
<feature type="transmembrane region" description="Helical" evidence="6">
    <location>
        <begin position="29"/>
        <end position="46"/>
    </location>
</feature>